<accession>X1DLF9</accession>
<evidence type="ECO:0000313" key="2">
    <source>
        <dbReference type="EMBL" id="GAH21017.1"/>
    </source>
</evidence>
<proteinExistence type="predicted"/>
<gene>
    <name evidence="2" type="ORF">S01H4_66175</name>
</gene>
<evidence type="ECO:0000256" key="1">
    <source>
        <dbReference type="SAM" id="Phobius"/>
    </source>
</evidence>
<reference evidence="2" key="1">
    <citation type="journal article" date="2014" name="Front. Microbiol.">
        <title>High frequency of phylogenetically diverse reductive dehalogenase-homologous genes in deep subseafloor sedimentary metagenomes.</title>
        <authorList>
            <person name="Kawai M."/>
            <person name="Futagami T."/>
            <person name="Toyoda A."/>
            <person name="Takaki Y."/>
            <person name="Nishi S."/>
            <person name="Hori S."/>
            <person name="Arai W."/>
            <person name="Tsubouchi T."/>
            <person name="Morono Y."/>
            <person name="Uchiyama I."/>
            <person name="Ito T."/>
            <person name="Fujiyama A."/>
            <person name="Inagaki F."/>
            <person name="Takami H."/>
        </authorList>
    </citation>
    <scope>NUCLEOTIDE SEQUENCE</scope>
    <source>
        <strain evidence="2">Expedition CK06-06</strain>
    </source>
</reference>
<sequence>LYDLVTSQLLKCELLLWRNSHEDVVKLAEQTYKESLGLGKNLLSVDILLIMAHALLLLYQTDKAHDITKQGDELLKNLTQESP</sequence>
<feature type="non-terminal residue" evidence="2">
    <location>
        <position position="83"/>
    </location>
</feature>
<protein>
    <submittedName>
        <fullName evidence="2">Uncharacterized protein</fullName>
    </submittedName>
</protein>
<keyword evidence="1" id="KW-0472">Membrane</keyword>
<dbReference type="EMBL" id="BART01040832">
    <property type="protein sequence ID" value="GAH21017.1"/>
    <property type="molecule type" value="Genomic_DNA"/>
</dbReference>
<organism evidence="2">
    <name type="scientific">marine sediment metagenome</name>
    <dbReference type="NCBI Taxonomy" id="412755"/>
    <lineage>
        <taxon>unclassified sequences</taxon>
        <taxon>metagenomes</taxon>
        <taxon>ecological metagenomes</taxon>
    </lineage>
</organism>
<name>X1DLF9_9ZZZZ</name>
<feature type="non-terminal residue" evidence="2">
    <location>
        <position position="1"/>
    </location>
</feature>
<dbReference type="AlphaFoldDB" id="X1DLF9"/>
<keyword evidence="1" id="KW-0812">Transmembrane</keyword>
<feature type="transmembrane region" description="Helical" evidence="1">
    <location>
        <begin position="42"/>
        <end position="59"/>
    </location>
</feature>
<keyword evidence="1" id="KW-1133">Transmembrane helix</keyword>
<comment type="caution">
    <text evidence="2">The sequence shown here is derived from an EMBL/GenBank/DDBJ whole genome shotgun (WGS) entry which is preliminary data.</text>
</comment>